<dbReference type="GO" id="GO:0022625">
    <property type="term" value="C:cytosolic large ribosomal subunit"/>
    <property type="evidence" value="ECO:0007669"/>
    <property type="project" value="TreeGrafter"/>
</dbReference>
<dbReference type="PATRIC" id="fig|1706437.3.peg.102"/>
<dbReference type="GO" id="GO:0006412">
    <property type="term" value="P:translation"/>
    <property type="evidence" value="ECO:0007669"/>
    <property type="project" value="UniProtKB-UniRule"/>
</dbReference>
<dbReference type="GO" id="GO:0019843">
    <property type="term" value="F:rRNA binding"/>
    <property type="evidence" value="ECO:0007669"/>
    <property type="project" value="UniProtKB-KW"/>
</dbReference>
<keyword evidence="8 11" id="KW-0689">Ribosomal protein</keyword>
<evidence type="ECO:0000256" key="4">
    <source>
        <dbReference type="ARBA" id="ARBA00022730"/>
    </source>
</evidence>
<comment type="similarity">
    <text evidence="2 11 12">Belongs to the eukaryotic ribosomal protein eL37 family.</text>
</comment>
<dbReference type="Proteomes" id="UP000091929">
    <property type="component" value="Unassembled WGS sequence"/>
</dbReference>
<dbReference type="PROSITE" id="PS01077">
    <property type="entry name" value="RIBOSOMAL_L37E"/>
    <property type="match status" value="1"/>
</dbReference>
<dbReference type="PATRIC" id="fig|1706438.3.peg.101"/>
<evidence type="ECO:0000256" key="5">
    <source>
        <dbReference type="ARBA" id="ARBA00022771"/>
    </source>
</evidence>
<accession>A0A150IUV0</accession>
<feature type="binding site" evidence="11">
    <location>
        <position position="37"/>
    </location>
    <ligand>
        <name>Zn(2+)</name>
        <dbReference type="ChEBI" id="CHEBI:29105"/>
    </ligand>
</feature>
<dbReference type="FunFam" id="2.20.25.30:FF:000003">
    <property type="entry name" value="50S ribosomal protein L37e"/>
    <property type="match status" value="1"/>
</dbReference>
<keyword evidence="3 11" id="KW-0479">Metal-binding</keyword>
<dbReference type="InterPro" id="IPR011331">
    <property type="entry name" value="Ribosomal_eL37/eL43"/>
</dbReference>
<keyword evidence="5 11" id="KW-0863">Zinc-finger</keyword>
<dbReference type="EMBL" id="LNGF01000001">
    <property type="protein sequence ID" value="KYC48791.1"/>
    <property type="molecule type" value="Genomic_DNA"/>
</dbReference>
<evidence type="ECO:0000256" key="9">
    <source>
        <dbReference type="ARBA" id="ARBA00023274"/>
    </source>
</evidence>
<dbReference type="PATRIC" id="fig|1706436.3.peg.1865"/>
<gene>
    <name evidence="11" type="primary">rpl37e</name>
    <name evidence="13" type="ORF">APG10_01837</name>
    <name evidence="14" type="ORF">APG11_00103</name>
    <name evidence="15" type="ORF">APG12_00102</name>
</gene>
<dbReference type="NCBIfam" id="NF003214">
    <property type="entry name" value="PRK04179.1"/>
    <property type="match status" value="1"/>
</dbReference>
<dbReference type="SUPFAM" id="SSF57829">
    <property type="entry name" value="Zn-binding ribosomal proteins"/>
    <property type="match status" value="1"/>
</dbReference>
<evidence type="ECO:0000256" key="11">
    <source>
        <dbReference type="HAMAP-Rule" id="MF_00547"/>
    </source>
</evidence>
<dbReference type="InterPro" id="IPR001569">
    <property type="entry name" value="Ribosomal_eL37"/>
</dbReference>
<evidence type="ECO:0000313" key="14">
    <source>
        <dbReference type="EMBL" id="KYC48791.1"/>
    </source>
</evidence>
<dbReference type="GO" id="GO:0003735">
    <property type="term" value="F:structural constituent of ribosome"/>
    <property type="evidence" value="ECO:0007669"/>
    <property type="project" value="InterPro"/>
</dbReference>
<evidence type="ECO:0000256" key="2">
    <source>
        <dbReference type="ARBA" id="ARBA00009805"/>
    </source>
</evidence>
<feature type="binding site" evidence="11">
    <location>
        <position position="34"/>
    </location>
    <ligand>
        <name>Zn(2+)</name>
        <dbReference type="ChEBI" id="CHEBI:29105"/>
    </ligand>
</feature>
<evidence type="ECO:0000256" key="7">
    <source>
        <dbReference type="ARBA" id="ARBA00022884"/>
    </source>
</evidence>
<keyword evidence="7 11" id="KW-0694">RNA-binding</keyword>
<dbReference type="AlphaFoldDB" id="A0A150J2K6"/>
<comment type="function">
    <text evidence="12">Component of the large ribosomal subunit. The ribosome is a large ribonucleoprotein complex responsible for the synthesis of proteins in the cell.</text>
</comment>
<keyword evidence="9 11" id="KW-0687">Ribonucleoprotein</keyword>
<dbReference type="InterPro" id="IPR011332">
    <property type="entry name" value="Ribosomal_zn-bd"/>
</dbReference>
<dbReference type="HAMAP" id="MF_00547">
    <property type="entry name" value="Ribosomal_eL37"/>
    <property type="match status" value="1"/>
</dbReference>
<dbReference type="EMBL" id="LNJC01000001">
    <property type="protein sequence ID" value="KYC51439.1"/>
    <property type="molecule type" value="Genomic_DNA"/>
</dbReference>
<evidence type="ECO:0000313" key="15">
    <source>
        <dbReference type="EMBL" id="KYC51439.1"/>
    </source>
</evidence>
<evidence type="ECO:0000256" key="8">
    <source>
        <dbReference type="ARBA" id="ARBA00022980"/>
    </source>
</evidence>
<organism evidence="15 18">
    <name type="scientific">Candidatus Methanofastidiosum methylothiophilum</name>
    <dbReference type="NCBI Taxonomy" id="1705564"/>
    <lineage>
        <taxon>Archaea</taxon>
        <taxon>Methanobacteriati</taxon>
        <taxon>Methanobacteriota</taxon>
        <taxon>Stenosarchaea group</taxon>
        <taxon>Candidatus Methanofastidiosia</taxon>
        <taxon>Candidatus Methanofastidiosales</taxon>
        <taxon>Candidatus Methanofastidiosaceae</taxon>
        <taxon>Candidatus Methanofastidiosum</taxon>
    </lineage>
</organism>
<protein>
    <recommendedName>
        <fullName evidence="10 11">Large ribosomal subunit protein eL37</fullName>
    </recommendedName>
</protein>
<evidence type="ECO:0000313" key="13">
    <source>
        <dbReference type="EMBL" id="KYC44281.1"/>
    </source>
</evidence>
<dbReference type="InterPro" id="IPR018267">
    <property type="entry name" value="Ribosomal_eL37_CS"/>
</dbReference>
<name>A0A150J2K6_9EURY</name>
<dbReference type="Proteomes" id="UP000092401">
    <property type="component" value="Unassembled WGS sequence"/>
</dbReference>
<keyword evidence="4 11" id="KW-0699">rRNA-binding</keyword>
<dbReference type="PANTHER" id="PTHR10768:SF0">
    <property type="entry name" value="RIBOSOMAL PROTEIN L37"/>
    <property type="match status" value="1"/>
</dbReference>
<dbReference type="PANTHER" id="PTHR10768">
    <property type="entry name" value="60S RIBOSOMAL PROTEIN L37"/>
    <property type="match status" value="1"/>
</dbReference>
<feature type="binding site" evidence="11">
    <location>
        <position position="19"/>
    </location>
    <ligand>
        <name>Zn(2+)</name>
        <dbReference type="ChEBI" id="CHEBI:29105"/>
    </ligand>
</feature>
<dbReference type="GO" id="GO:0008270">
    <property type="term" value="F:zinc ion binding"/>
    <property type="evidence" value="ECO:0007669"/>
    <property type="project" value="UniProtKB-UniRule"/>
</dbReference>
<comment type="function">
    <text evidence="1 11">Binds to the 23S rRNA.</text>
</comment>
<feature type="zinc finger region" description="C4-type" evidence="11">
    <location>
        <begin position="19"/>
        <end position="37"/>
    </location>
</feature>
<comment type="cofactor">
    <cofactor evidence="11">
        <name>Zn(2+)</name>
        <dbReference type="ChEBI" id="CHEBI:29105"/>
    </cofactor>
    <text evidence="11">Binds 1 zinc ion per subunit.</text>
</comment>
<evidence type="ECO:0000256" key="10">
    <source>
        <dbReference type="ARBA" id="ARBA00035225"/>
    </source>
</evidence>
<dbReference type="Gene3D" id="2.20.25.30">
    <property type="match status" value="1"/>
</dbReference>
<accession>A0A150IGX9</accession>
<dbReference type="Proteomes" id="UP000092403">
    <property type="component" value="Unassembled WGS sequence"/>
</dbReference>
<comment type="caution">
    <text evidence="15">The sequence shown here is derived from an EMBL/GenBank/DDBJ whole genome shotgun (WGS) entry which is preliminary data.</text>
</comment>
<evidence type="ECO:0000256" key="3">
    <source>
        <dbReference type="ARBA" id="ARBA00022723"/>
    </source>
</evidence>
<keyword evidence="6 11" id="KW-0862">Zinc</keyword>
<evidence type="ECO:0000256" key="1">
    <source>
        <dbReference type="ARBA" id="ARBA00003058"/>
    </source>
</evidence>
<evidence type="ECO:0000313" key="18">
    <source>
        <dbReference type="Proteomes" id="UP000092403"/>
    </source>
</evidence>
<dbReference type="EMBL" id="LNGE01000087">
    <property type="protein sequence ID" value="KYC44281.1"/>
    <property type="molecule type" value="Genomic_DNA"/>
</dbReference>
<feature type="binding site" evidence="11">
    <location>
        <position position="22"/>
    </location>
    <ligand>
        <name>Zn(2+)</name>
        <dbReference type="ChEBI" id="CHEBI:29105"/>
    </ligand>
</feature>
<reference evidence="16 17" key="1">
    <citation type="journal article" date="2016" name="ISME J.">
        <title>Chasing the elusive Euryarchaeota class WSA2: genomes reveal a uniquely fastidious methyl-reducing methanogen.</title>
        <authorList>
            <person name="Nobu M.K."/>
            <person name="Narihiro T."/>
            <person name="Kuroda K."/>
            <person name="Mei R."/>
            <person name="Liu W.T."/>
        </authorList>
    </citation>
    <scope>NUCLEOTIDE SEQUENCE [LARGE SCALE GENOMIC DNA]</scope>
    <source>
        <strain evidence="13">B03fssc0709_Meth_Bin005</strain>
        <strain evidence="14">B15fssc0709_Meth_Bin003</strain>
        <strain evidence="15">BMIXfssc0709_Meth_Bin006</strain>
    </source>
</reference>
<proteinExistence type="inferred from homology"/>
<dbReference type="Pfam" id="PF01907">
    <property type="entry name" value="Ribosomal_L37e"/>
    <property type="match status" value="1"/>
</dbReference>
<sequence length="54" mass="6121">MSKGTPSYGKRNNKTHVRCRRCGNHSYHASHGVCASCGFGKSAKMRSYNWCKRK</sequence>
<evidence type="ECO:0000313" key="17">
    <source>
        <dbReference type="Proteomes" id="UP000092401"/>
    </source>
</evidence>
<evidence type="ECO:0000256" key="6">
    <source>
        <dbReference type="ARBA" id="ARBA00022833"/>
    </source>
</evidence>
<evidence type="ECO:0000256" key="12">
    <source>
        <dbReference type="RuleBase" id="RU000576"/>
    </source>
</evidence>
<accession>A0A150J2K6</accession>
<evidence type="ECO:0000313" key="16">
    <source>
        <dbReference type="Proteomes" id="UP000091929"/>
    </source>
</evidence>